<dbReference type="Pfam" id="PF12019">
    <property type="entry name" value="GspH"/>
    <property type="match status" value="1"/>
</dbReference>
<evidence type="ECO:0000256" key="10">
    <source>
        <dbReference type="ARBA" id="ARBA00030775"/>
    </source>
</evidence>
<protein>
    <recommendedName>
        <fullName evidence="2">Type II secretion system protein H</fullName>
    </recommendedName>
    <alternativeName>
        <fullName evidence="10">General secretion pathway protein H</fullName>
    </alternativeName>
</protein>
<keyword evidence="13" id="KW-1185">Reference proteome</keyword>
<organism evidence="12 13">
    <name type="scientific">Lampropedia hyalina DSM 16112</name>
    <dbReference type="NCBI Taxonomy" id="1122156"/>
    <lineage>
        <taxon>Bacteria</taxon>
        <taxon>Pseudomonadati</taxon>
        <taxon>Pseudomonadota</taxon>
        <taxon>Betaproteobacteria</taxon>
        <taxon>Burkholderiales</taxon>
        <taxon>Comamonadaceae</taxon>
        <taxon>Lampropedia</taxon>
    </lineage>
</organism>
<evidence type="ECO:0000256" key="4">
    <source>
        <dbReference type="ARBA" id="ARBA00022481"/>
    </source>
</evidence>
<dbReference type="AlphaFoldDB" id="A0A1M4UR68"/>
<evidence type="ECO:0000256" key="1">
    <source>
        <dbReference type="ARBA" id="ARBA00004377"/>
    </source>
</evidence>
<evidence type="ECO:0000313" key="13">
    <source>
        <dbReference type="Proteomes" id="UP000184327"/>
    </source>
</evidence>
<accession>A0A1M4UR68</accession>
<comment type="similarity">
    <text evidence="9">Belongs to the GSP H family.</text>
</comment>
<evidence type="ECO:0000256" key="5">
    <source>
        <dbReference type="ARBA" id="ARBA00022519"/>
    </source>
</evidence>
<dbReference type="InterPro" id="IPR045584">
    <property type="entry name" value="Pilin-like"/>
</dbReference>
<proteinExistence type="inferred from homology"/>
<evidence type="ECO:0000256" key="7">
    <source>
        <dbReference type="ARBA" id="ARBA00022989"/>
    </source>
</evidence>
<keyword evidence="3" id="KW-1003">Cell membrane</keyword>
<dbReference type="GO" id="GO:0005886">
    <property type="term" value="C:plasma membrane"/>
    <property type="evidence" value="ECO:0007669"/>
    <property type="project" value="UniProtKB-SubCell"/>
</dbReference>
<dbReference type="InterPro" id="IPR022346">
    <property type="entry name" value="T2SS_GspH"/>
</dbReference>
<dbReference type="Proteomes" id="UP000184327">
    <property type="component" value="Unassembled WGS sequence"/>
</dbReference>
<evidence type="ECO:0000256" key="2">
    <source>
        <dbReference type="ARBA" id="ARBA00021549"/>
    </source>
</evidence>
<keyword evidence="4" id="KW-0488">Methylation</keyword>
<dbReference type="GO" id="GO:0015628">
    <property type="term" value="P:protein secretion by the type II secretion system"/>
    <property type="evidence" value="ECO:0007669"/>
    <property type="project" value="InterPro"/>
</dbReference>
<reference evidence="12 13" key="1">
    <citation type="submission" date="2016-11" db="EMBL/GenBank/DDBJ databases">
        <authorList>
            <person name="Jaros S."/>
            <person name="Januszkiewicz K."/>
            <person name="Wedrychowicz H."/>
        </authorList>
    </citation>
    <scope>NUCLEOTIDE SEQUENCE [LARGE SCALE GENOMIC DNA]</scope>
    <source>
        <strain evidence="12 13">DSM 16112</strain>
    </source>
</reference>
<gene>
    <name evidence="12" type="ORF">SAMN02745117_00548</name>
</gene>
<evidence type="ECO:0000256" key="3">
    <source>
        <dbReference type="ARBA" id="ARBA00022475"/>
    </source>
</evidence>
<keyword evidence="8" id="KW-0472">Membrane</keyword>
<keyword evidence="5" id="KW-0997">Cell inner membrane</keyword>
<keyword evidence="7" id="KW-1133">Transmembrane helix</keyword>
<dbReference type="GO" id="GO:0015627">
    <property type="term" value="C:type II protein secretion system complex"/>
    <property type="evidence" value="ECO:0007669"/>
    <property type="project" value="InterPro"/>
</dbReference>
<sequence length="141" mass="15388">MELLVVVAIGSLLMAMTPLAYQRINASAEYRSTVRTMRTEMRAAREAALQTHMPQRFQVDVPGRRFGAQNWHPLPDSVQVHTTVADVEMREGVASILFLPQGGATGGSVEIVRAAGASQGMGTRLRVDWLTGQITQESLLP</sequence>
<name>A0A1M4UR68_9BURK</name>
<comment type="subcellular location">
    <subcellularLocation>
        <location evidence="1">Cell inner membrane</location>
        <topology evidence="1">Single-pass membrane protein</topology>
    </subcellularLocation>
</comment>
<evidence type="ECO:0000256" key="8">
    <source>
        <dbReference type="ARBA" id="ARBA00023136"/>
    </source>
</evidence>
<evidence type="ECO:0000256" key="6">
    <source>
        <dbReference type="ARBA" id="ARBA00022692"/>
    </source>
</evidence>
<evidence type="ECO:0000259" key="11">
    <source>
        <dbReference type="Pfam" id="PF12019"/>
    </source>
</evidence>
<keyword evidence="6" id="KW-0812">Transmembrane</keyword>
<dbReference type="EMBL" id="FQUZ01000004">
    <property type="protein sequence ID" value="SHE59158.1"/>
    <property type="molecule type" value="Genomic_DNA"/>
</dbReference>
<dbReference type="SUPFAM" id="SSF54523">
    <property type="entry name" value="Pili subunits"/>
    <property type="match status" value="1"/>
</dbReference>
<feature type="domain" description="General secretion pathway GspH" evidence="11">
    <location>
        <begin position="34"/>
        <end position="129"/>
    </location>
</feature>
<evidence type="ECO:0000313" key="12">
    <source>
        <dbReference type="EMBL" id="SHE59158.1"/>
    </source>
</evidence>
<dbReference type="STRING" id="1122156.SAMN02745117_00548"/>
<evidence type="ECO:0000256" key="9">
    <source>
        <dbReference type="ARBA" id="ARBA00025772"/>
    </source>
</evidence>